<proteinExistence type="inferred from homology"/>
<dbReference type="PANTHER" id="PTHR11655:SF14">
    <property type="entry name" value="LARGE RIBOSOMAL SUBUNIT PROTEIN UL6M"/>
    <property type="match status" value="1"/>
</dbReference>
<dbReference type="PROSITE" id="PS00525">
    <property type="entry name" value="RIBOSOMAL_L6_1"/>
    <property type="match status" value="1"/>
</dbReference>
<dbReference type="GO" id="GO:0022625">
    <property type="term" value="C:cytosolic large ribosomal subunit"/>
    <property type="evidence" value="ECO:0007669"/>
    <property type="project" value="TreeGrafter"/>
</dbReference>
<evidence type="ECO:0000256" key="1">
    <source>
        <dbReference type="ARBA" id="ARBA00009356"/>
    </source>
</evidence>
<dbReference type="FunFam" id="3.90.930.12:FF:000001">
    <property type="entry name" value="50S ribosomal protein L6"/>
    <property type="match status" value="1"/>
</dbReference>
<dbReference type="Gene3D" id="3.90.930.12">
    <property type="entry name" value="Ribosomal protein L6, alpha-beta domain"/>
    <property type="match status" value="2"/>
</dbReference>
<dbReference type="EMBL" id="BARS01002099">
    <property type="protein sequence ID" value="GAF81112.1"/>
    <property type="molecule type" value="Genomic_DNA"/>
</dbReference>
<dbReference type="Pfam" id="PF00347">
    <property type="entry name" value="Ribosomal_L6"/>
    <property type="match status" value="2"/>
</dbReference>
<feature type="domain" description="Large ribosomal subunit protein uL6 alpha-beta" evidence="6">
    <location>
        <begin position="11"/>
        <end position="81"/>
    </location>
</feature>
<evidence type="ECO:0000259" key="6">
    <source>
        <dbReference type="Pfam" id="PF00347"/>
    </source>
</evidence>
<dbReference type="FunFam" id="3.90.930.12:FF:000002">
    <property type="entry name" value="50S ribosomal protein L6"/>
    <property type="match status" value="1"/>
</dbReference>
<accession>X0SYV6</accession>
<keyword evidence="2" id="KW-0699">rRNA-binding</keyword>
<gene>
    <name evidence="7" type="ORF">S01H1_03918</name>
</gene>
<dbReference type="InterPro" id="IPR036789">
    <property type="entry name" value="Ribosomal_uL6-like_a/b-dom_sf"/>
</dbReference>
<feature type="domain" description="Large ribosomal subunit protein uL6 alpha-beta" evidence="6">
    <location>
        <begin position="91"/>
        <end position="164"/>
    </location>
</feature>
<dbReference type="GO" id="GO:0019843">
    <property type="term" value="F:rRNA binding"/>
    <property type="evidence" value="ECO:0007669"/>
    <property type="project" value="UniProtKB-KW"/>
</dbReference>
<evidence type="ECO:0000256" key="4">
    <source>
        <dbReference type="ARBA" id="ARBA00022980"/>
    </source>
</evidence>
<protein>
    <recommendedName>
        <fullName evidence="6">Large ribosomal subunit protein uL6 alpha-beta domain-containing protein</fullName>
    </recommendedName>
</protein>
<reference evidence="7" key="1">
    <citation type="journal article" date="2014" name="Front. Microbiol.">
        <title>High frequency of phylogenetically diverse reductive dehalogenase-homologous genes in deep subseafloor sedimentary metagenomes.</title>
        <authorList>
            <person name="Kawai M."/>
            <person name="Futagami T."/>
            <person name="Toyoda A."/>
            <person name="Takaki Y."/>
            <person name="Nishi S."/>
            <person name="Hori S."/>
            <person name="Arai W."/>
            <person name="Tsubouchi T."/>
            <person name="Morono Y."/>
            <person name="Uchiyama I."/>
            <person name="Ito T."/>
            <person name="Fujiyama A."/>
            <person name="Inagaki F."/>
            <person name="Takami H."/>
        </authorList>
    </citation>
    <scope>NUCLEOTIDE SEQUENCE</scope>
    <source>
        <strain evidence="7">Expedition CK06-06</strain>
    </source>
</reference>
<dbReference type="InterPro" id="IPR002358">
    <property type="entry name" value="Ribosomal_uL6_CS"/>
</dbReference>
<dbReference type="PIRSF" id="PIRSF002162">
    <property type="entry name" value="Ribosomal_L6"/>
    <property type="match status" value="1"/>
</dbReference>
<keyword evidence="5" id="KW-0687">Ribonucleoprotein</keyword>
<comment type="similarity">
    <text evidence="1">Belongs to the universal ribosomal protein uL6 family.</text>
</comment>
<evidence type="ECO:0000256" key="2">
    <source>
        <dbReference type="ARBA" id="ARBA00022730"/>
    </source>
</evidence>
<dbReference type="SUPFAM" id="SSF56053">
    <property type="entry name" value="Ribosomal protein L6"/>
    <property type="match status" value="2"/>
</dbReference>
<dbReference type="GO" id="GO:0003735">
    <property type="term" value="F:structural constituent of ribosome"/>
    <property type="evidence" value="ECO:0007669"/>
    <property type="project" value="InterPro"/>
</dbReference>
<keyword evidence="4" id="KW-0689">Ribosomal protein</keyword>
<dbReference type="HAMAP" id="MF_01365_B">
    <property type="entry name" value="Ribosomal_uL6_B"/>
    <property type="match status" value="1"/>
</dbReference>
<comment type="caution">
    <text evidence="7">The sequence shown here is derived from an EMBL/GenBank/DDBJ whole genome shotgun (WGS) entry which is preliminary data.</text>
</comment>
<name>X0SYV6_9ZZZZ</name>
<dbReference type="InterPro" id="IPR000702">
    <property type="entry name" value="Ribosomal_uL6-like"/>
</dbReference>
<keyword evidence="3" id="KW-0694">RNA-binding</keyword>
<dbReference type="GO" id="GO:0002181">
    <property type="term" value="P:cytoplasmic translation"/>
    <property type="evidence" value="ECO:0007669"/>
    <property type="project" value="TreeGrafter"/>
</dbReference>
<evidence type="ECO:0000256" key="5">
    <source>
        <dbReference type="ARBA" id="ARBA00023274"/>
    </source>
</evidence>
<evidence type="ECO:0000313" key="7">
    <source>
        <dbReference type="EMBL" id="GAF81112.1"/>
    </source>
</evidence>
<dbReference type="InterPro" id="IPR020040">
    <property type="entry name" value="Ribosomal_uL6_a/b-dom"/>
</dbReference>
<dbReference type="InterPro" id="IPR019906">
    <property type="entry name" value="Ribosomal_uL6_bac-type"/>
</dbReference>
<organism evidence="7">
    <name type="scientific">marine sediment metagenome</name>
    <dbReference type="NCBI Taxonomy" id="412755"/>
    <lineage>
        <taxon>unclassified sequences</taxon>
        <taxon>metagenomes</taxon>
        <taxon>ecological metagenomes</taxon>
    </lineage>
</organism>
<dbReference type="PRINTS" id="PR00059">
    <property type="entry name" value="RIBOSOMALL6"/>
</dbReference>
<evidence type="ECO:0000256" key="3">
    <source>
        <dbReference type="ARBA" id="ARBA00022884"/>
    </source>
</evidence>
<dbReference type="NCBIfam" id="TIGR03654">
    <property type="entry name" value="L6_bact"/>
    <property type="match status" value="1"/>
</dbReference>
<dbReference type="AlphaFoldDB" id="X0SYV6"/>
<sequence length="181" mass="19656">MSRIGKKPVPVPSGVTVEAVDGGIRVKGPKGTLFESIPTVIRVEIADGEVTFHRPDDRKDSRALHGLARALVANMVHGVTETFARELEIQGVGYRAEVSGKKLNLSVGYSHPVALEIPDGLKVSVDRNVMIRVEGTDRDRLGQFAADVRKIRPPEPYKGKGIRYVDEHVRRKVGKAGATGS</sequence>
<dbReference type="PANTHER" id="PTHR11655">
    <property type="entry name" value="60S/50S RIBOSOMAL PROTEIN L6/L9"/>
    <property type="match status" value="1"/>
</dbReference>